<dbReference type="KEGG" id="fpl:Ferp_0721"/>
<dbReference type="STRING" id="589924.Ferp_0721"/>
<reference evidence="7 8" key="2">
    <citation type="journal article" date="2011" name="Stand. Genomic Sci.">
        <title>Complete genome sequence of Ferroglobus placidus AEDII12DO.</title>
        <authorList>
            <person name="Anderson I."/>
            <person name="Risso C."/>
            <person name="Holmes D."/>
            <person name="Lucas S."/>
            <person name="Copeland A."/>
            <person name="Lapidus A."/>
            <person name="Cheng J.F."/>
            <person name="Bruce D."/>
            <person name="Goodwin L."/>
            <person name="Pitluck S."/>
            <person name="Saunders E."/>
            <person name="Brettin T."/>
            <person name="Detter J.C."/>
            <person name="Han C."/>
            <person name="Tapia R."/>
            <person name="Larimer F."/>
            <person name="Land M."/>
            <person name="Hauser L."/>
            <person name="Woyke T."/>
            <person name="Lovley D."/>
            <person name="Kyrpides N."/>
            <person name="Ivanova N."/>
        </authorList>
    </citation>
    <scope>NUCLEOTIDE SEQUENCE [LARGE SCALE GENOMIC DNA]</scope>
    <source>
        <strain evidence="8">DSM 10642 / AEDII12DO</strain>
    </source>
</reference>
<sequence>MEEGRASRKLSYALTFIVMFIFWILLSAWQIYPDTPGKFDAIHISQGIAAAALTTYLSRRVIFDLSKRWYVKLLRAIPYVIWELWQIVLANLDVAYRALHPKMPLDPVVVEFETPLRSDLALTFMANSITLTPGTITIMVEPERGKFVVHAIDRKLAKSFVVDQTMQRKLAYVFMEGQHDSSA</sequence>
<dbReference type="GeneID" id="8778225"/>
<gene>
    <name evidence="7" type="ordered locus">Ferp_0721</name>
</gene>
<keyword evidence="5 6" id="KW-0472">Membrane</keyword>
<feature type="transmembrane region" description="Helical" evidence="6">
    <location>
        <begin position="12"/>
        <end position="29"/>
    </location>
</feature>
<evidence type="ECO:0000313" key="8">
    <source>
        <dbReference type="Proteomes" id="UP000002613"/>
    </source>
</evidence>
<dbReference type="PANTHER" id="PTHR34584">
    <property type="entry name" value="NA(+)/H(+) ANTIPORTER SUBUNIT E1"/>
    <property type="match status" value="1"/>
</dbReference>
<accession>D3RWM8</accession>
<evidence type="ECO:0000313" key="7">
    <source>
        <dbReference type="EMBL" id="ADC64891.1"/>
    </source>
</evidence>
<keyword evidence="4 6" id="KW-1133">Transmembrane helix</keyword>
<keyword evidence="3 6" id="KW-0812">Transmembrane</keyword>
<dbReference type="GO" id="GO:0005886">
    <property type="term" value="C:plasma membrane"/>
    <property type="evidence" value="ECO:0007669"/>
    <property type="project" value="UniProtKB-SubCell"/>
</dbReference>
<evidence type="ECO:0000256" key="1">
    <source>
        <dbReference type="ARBA" id="ARBA00004651"/>
    </source>
</evidence>
<dbReference type="OrthoDB" id="85180at2157"/>
<dbReference type="PIRSF" id="PIRSF019239">
    <property type="entry name" value="MrpE"/>
    <property type="match status" value="1"/>
</dbReference>
<evidence type="ECO:0000256" key="2">
    <source>
        <dbReference type="ARBA" id="ARBA00022475"/>
    </source>
</evidence>
<dbReference type="GO" id="GO:0008324">
    <property type="term" value="F:monoatomic cation transmembrane transporter activity"/>
    <property type="evidence" value="ECO:0007669"/>
    <property type="project" value="InterPro"/>
</dbReference>
<dbReference type="Proteomes" id="UP000002613">
    <property type="component" value="Chromosome"/>
</dbReference>
<dbReference type="HOGENOM" id="CLU_086615_2_0_2"/>
<keyword evidence="8" id="KW-1185">Reference proteome</keyword>
<dbReference type="InterPro" id="IPR002758">
    <property type="entry name" value="Cation_antiport_E"/>
</dbReference>
<name>D3RWM8_FERPA</name>
<evidence type="ECO:0000256" key="3">
    <source>
        <dbReference type="ARBA" id="ARBA00022692"/>
    </source>
</evidence>
<dbReference type="PANTHER" id="PTHR34584:SF1">
    <property type="entry name" value="NA(+)_H(+) ANTIPORTER SUBUNIT E1"/>
    <property type="match status" value="1"/>
</dbReference>
<keyword evidence="2" id="KW-1003">Cell membrane</keyword>
<evidence type="ECO:0000256" key="6">
    <source>
        <dbReference type="SAM" id="Phobius"/>
    </source>
</evidence>
<dbReference type="AlphaFoldDB" id="D3RWM8"/>
<dbReference type="EMBL" id="CP001899">
    <property type="protein sequence ID" value="ADC64891.1"/>
    <property type="molecule type" value="Genomic_DNA"/>
</dbReference>
<dbReference type="PaxDb" id="589924-Ferp_0721"/>
<protein>
    <submittedName>
        <fullName evidence="7">Cation antiporter</fullName>
    </submittedName>
</protein>
<dbReference type="Pfam" id="PF01899">
    <property type="entry name" value="MNHE"/>
    <property type="match status" value="1"/>
</dbReference>
<evidence type="ECO:0000256" key="4">
    <source>
        <dbReference type="ARBA" id="ARBA00022989"/>
    </source>
</evidence>
<reference evidence="8" key="1">
    <citation type="submission" date="2010-02" db="EMBL/GenBank/DDBJ databases">
        <title>Complete sequence of Ferroglobus placidus DSM 10642.</title>
        <authorList>
            <consortium name="US DOE Joint Genome Institute"/>
            <person name="Lucas S."/>
            <person name="Copeland A."/>
            <person name="Lapidus A."/>
            <person name="Cheng J.-F."/>
            <person name="Bruce D."/>
            <person name="Goodwin L."/>
            <person name="Pitluck S."/>
            <person name="Saunders E."/>
            <person name="Brettin T."/>
            <person name="Detter J.C."/>
            <person name="Han C."/>
            <person name="Tapia R."/>
            <person name="Larimer F."/>
            <person name="Land M."/>
            <person name="Hauser L."/>
            <person name="Kyrpides N."/>
            <person name="Ivanova N."/>
            <person name="Holmes D."/>
            <person name="Lovley D."/>
            <person name="Kyrpides N."/>
            <person name="Anderson I.J."/>
            <person name="Woyke T."/>
        </authorList>
    </citation>
    <scope>NUCLEOTIDE SEQUENCE [LARGE SCALE GENOMIC DNA]</scope>
    <source>
        <strain evidence="8">DSM 10642 / AEDII12DO</strain>
    </source>
</reference>
<dbReference type="RefSeq" id="WP_012965235.1">
    <property type="nucleotide sequence ID" value="NC_013849.1"/>
</dbReference>
<organism evidence="7 8">
    <name type="scientific">Ferroglobus placidus (strain DSM 10642 / AEDII12DO)</name>
    <dbReference type="NCBI Taxonomy" id="589924"/>
    <lineage>
        <taxon>Archaea</taxon>
        <taxon>Methanobacteriati</taxon>
        <taxon>Methanobacteriota</taxon>
        <taxon>Archaeoglobi</taxon>
        <taxon>Archaeoglobales</taxon>
        <taxon>Archaeoglobaceae</taxon>
        <taxon>Ferroglobus</taxon>
    </lineage>
</organism>
<comment type="subcellular location">
    <subcellularLocation>
        <location evidence="1">Cell membrane</location>
        <topology evidence="1">Multi-pass membrane protein</topology>
    </subcellularLocation>
</comment>
<proteinExistence type="predicted"/>
<feature type="transmembrane region" description="Helical" evidence="6">
    <location>
        <begin position="41"/>
        <end position="58"/>
    </location>
</feature>
<dbReference type="eggNOG" id="arCOG03099">
    <property type="taxonomic scope" value="Archaea"/>
</dbReference>
<evidence type="ECO:0000256" key="5">
    <source>
        <dbReference type="ARBA" id="ARBA00023136"/>
    </source>
</evidence>